<dbReference type="PROSITE" id="PS50086">
    <property type="entry name" value="TBC_RABGAP"/>
    <property type="match status" value="1"/>
</dbReference>
<keyword evidence="6" id="KW-1015">Disulfide bond</keyword>
<feature type="binding site" evidence="4">
    <location>
        <begin position="229"/>
        <end position="233"/>
    </location>
    <ligand>
        <name>substrate</name>
    </ligand>
</feature>
<dbReference type="PROSITE" id="PS50002">
    <property type="entry name" value="SH3"/>
    <property type="match status" value="1"/>
</dbReference>
<dbReference type="InterPro" id="IPR004012">
    <property type="entry name" value="Run_dom"/>
</dbReference>
<dbReference type="GO" id="GO:0031267">
    <property type="term" value="F:small GTPase binding"/>
    <property type="evidence" value="ECO:0007669"/>
    <property type="project" value="TreeGrafter"/>
</dbReference>
<feature type="domain" description="Rab-GAP TBC" evidence="12">
    <location>
        <begin position="617"/>
        <end position="815"/>
    </location>
</feature>
<dbReference type="Gene3D" id="3.90.550.10">
    <property type="entry name" value="Spore Coat Polysaccharide Biosynthesis Protein SpsA, Chain A"/>
    <property type="match status" value="1"/>
</dbReference>
<keyword evidence="10" id="KW-0812">Transmembrane</keyword>
<keyword evidence="5" id="KW-0464">Manganese</keyword>
<feature type="domain" description="SH3" evidence="11">
    <location>
        <begin position="991"/>
        <end position="1050"/>
    </location>
</feature>
<comment type="cofactor">
    <cofactor evidence="5">
        <name>Mn(2+)</name>
        <dbReference type="ChEBI" id="CHEBI:29035"/>
    </cofactor>
</comment>
<dbReference type="Proteomes" id="UP000054995">
    <property type="component" value="Unassembled WGS sequence"/>
</dbReference>
<evidence type="ECO:0000259" key="13">
    <source>
        <dbReference type="PROSITE" id="PS50103"/>
    </source>
</evidence>
<name>A0A0V1FXW7_TRIPS</name>
<dbReference type="SUPFAM" id="SSF140741">
    <property type="entry name" value="RUN domain-like"/>
    <property type="match status" value="1"/>
</dbReference>
<dbReference type="GO" id="GO:0016020">
    <property type="term" value="C:membrane"/>
    <property type="evidence" value="ECO:0007669"/>
    <property type="project" value="InterPro"/>
</dbReference>
<feature type="compositionally biased region" description="Low complexity" evidence="9">
    <location>
        <begin position="911"/>
        <end position="923"/>
    </location>
</feature>
<organism evidence="15 16">
    <name type="scientific">Trichinella pseudospiralis</name>
    <name type="common">Parasitic roundworm</name>
    <dbReference type="NCBI Taxonomy" id="6337"/>
    <lineage>
        <taxon>Eukaryota</taxon>
        <taxon>Metazoa</taxon>
        <taxon>Ecdysozoa</taxon>
        <taxon>Nematoda</taxon>
        <taxon>Enoplea</taxon>
        <taxon>Dorylaimia</taxon>
        <taxon>Trichinellida</taxon>
        <taxon>Trichinellidae</taxon>
        <taxon>Trichinella</taxon>
    </lineage>
</organism>
<dbReference type="InterPro" id="IPR041686">
    <property type="entry name" value="Znf-CCCH_3"/>
</dbReference>
<dbReference type="Gene3D" id="1.10.8.270">
    <property type="entry name" value="putative rabgap domain of human tbc1 domain family member 14 like domains"/>
    <property type="match status" value="1"/>
</dbReference>
<dbReference type="SMART" id="SM00593">
    <property type="entry name" value="RUN"/>
    <property type="match status" value="1"/>
</dbReference>
<gene>
    <name evidence="15" type="primary">Sgsm3</name>
    <name evidence="15" type="ORF">T4D_7767</name>
</gene>
<dbReference type="PANTHER" id="PTHR47219:SF13">
    <property type="entry name" value="RUN AND TBC1 DOMAIN-CONTAINING PROTEIN 3"/>
    <property type="match status" value="1"/>
</dbReference>
<dbReference type="Gene3D" id="1.20.58.900">
    <property type="match status" value="1"/>
</dbReference>
<dbReference type="Pfam" id="PF00566">
    <property type="entry name" value="RabGAP-TBC"/>
    <property type="match status" value="1"/>
</dbReference>
<evidence type="ECO:0000256" key="3">
    <source>
        <dbReference type="ARBA" id="ARBA00030864"/>
    </source>
</evidence>
<dbReference type="InterPro" id="IPR001452">
    <property type="entry name" value="SH3_domain"/>
</dbReference>
<dbReference type="OrthoDB" id="44736at2759"/>
<dbReference type="SUPFAM" id="SSF47923">
    <property type="entry name" value="Ypt/Rab-GAP domain of gyp1p"/>
    <property type="match status" value="2"/>
</dbReference>
<dbReference type="Pfam" id="PF02759">
    <property type="entry name" value="RUN"/>
    <property type="match status" value="1"/>
</dbReference>
<dbReference type="Gene3D" id="4.10.1000.10">
    <property type="entry name" value="Zinc finger, CCCH-type"/>
    <property type="match status" value="1"/>
</dbReference>
<keyword evidence="10" id="KW-0472">Membrane</keyword>
<feature type="transmembrane region" description="Helical" evidence="10">
    <location>
        <begin position="20"/>
        <end position="37"/>
    </location>
</feature>
<evidence type="ECO:0000313" key="15">
    <source>
        <dbReference type="EMBL" id="KRY90904.1"/>
    </source>
</evidence>
<comment type="similarity">
    <text evidence="1">Belongs to the small G protein signaling modulator family.</text>
</comment>
<dbReference type="GO" id="GO:0008270">
    <property type="term" value="F:zinc ion binding"/>
    <property type="evidence" value="ECO:0007669"/>
    <property type="project" value="UniProtKB-KW"/>
</dbReference>
<evidence type="ECO:0000256" key="5">
    <source>
        <dbReference type="PIRSR" id="PIRSR607754-2"/>
    </source>
</evidence>
<sequence>MGSLFYINRINIRKNKVPIFIFFLIYFVIYIFLRLNLNEIFSTKYFKNELKSSSSLPKFENRFLTIYSILTNISQRINFVKNASANYCEDDVAEVAEAIYWAESRQAENQSDHSQIWVENGFNHNVKFKHVFMIQAHKRPSYFKEMIDSLSKVWNISEVLLVISHSAYDEEMNNIVRSIKFCPALQLFYPLRMELFQEKFPDADPEHCNRTCCRPESKRRSIKVSQIAQIKHHWWWKLVQAFEYIDALKNSDFWITLLEEDHYVSPDLYENLKSLIKDKLKFCEECQIIVPGNYFKLPVNKNEPPNEIKIEYWYSSKHNLGMTFSRTFWNELKSRAIPFCTYNDYNWDWTLNHIQTHIARNWKAVVLNGTHTESNNCNASLEAVKNYIKEINISTYTFRVDEGGRLFANWVTPQPFGAWIDPRDHLLCLWHIHNHAPLIYTAMFCRSQNRGYSRGFSQATRVKIDATTVISDEEDWTECNGGVAFAREEGLSIGATSGEIGDSFSKIGTPCSCLVASIVPSKRLLRSDNAGDDDLDRASSQHLCLDDYDQFGFKIAKKDGENFATVNVNIEDCKLRLRWLAYLEFTFNSTVVEDLTWEKVESFLPRSEELESLVRAGVPHSLRPYVWPRLCGATRRRQQADYAYGDVLNELKKVDDQDDECSITFGQIEKDLMRTLPSNVCFAKADGVGIRRLRRLLRSIALVFPDVGYCQGMGVIAATLLLFLDEENAFWMMCTILDDLLPAGYFSDSLLGSAVDQRIFRLLIADSLPEVDAVFRSHDIEPSLVTLHWFLTLYASSAMPFPLLLRVWDLFFYHGSTVLFKVALAMLKLRQEQFRTLTNSADVFNLLSSTPSALQLDDTEPLLCAIDQLDTDDQRLRTLRATQRAYLQLARRRQTNSGRRQFRRRGRCRSKSFSSLSSSPSLFDYDQSSLSSKNVRQTELLVELKQAIVELVLEMAAARSPAQRRPALLQADYSIESHSRDYDAYTEAHRKTRRCARALIDFERHEEDELGFCKNDIIEVLSRRDEHCWIGELNGRRGWFPAKFVELVDDQLRDYSFPLVDDDDDDFAEKITKLVRHQFCTILKTIFEYGMKKCSLLGRPFHPWMFIENVANEEIRKDHLSVHSRLMLSQTFQLDEDGKIFTPEELLYKALQYVNLTHDLARVSSMDVKFRSLICIGLNEQALHLWFELLCTSNGDLVDKWYQPWSFIRSPAWVQLKCELRLLSQFVFKLSSGWELPAVSRKRLGNRPIQESVRDMLVKHHLFNLFMSLHGDDCYFFFYSKCTKGDRCPFRHSKSALGTEIVCQAWLEGRCRKAGCGYRHMKNGKTRSTTPCYWENQPGGCLKQHCVFMHLKPRDKSLSAADYSPPPQQTKASKPCKKRTYDDGRVWINPKLSVSVSVEDDDENANPLKEENNNMKKKAKNNCIEEPNSEHGELELDDLIVNNMDNDVKCGVSFQSNAETKFGKESDSNSERQSLDDIAEEEKHNEEFQADPAADDRQPNGSQNCLHRQQAGVAQLNNKSCITEKKNEENVQISTDNNNDNGKDVQKTNSKLGRAEYEARLLEVLGEDLAKTLAEEGIEFDLNDP</sequence>
<dbReference type="PROSITE" id="PS50103">
    <property type="entry name" value="ZF_C3H1"/>
    <property type="match status" value="1"/>
</dbReference>
<dbReference type="GO" id="GO:0008455">
    <property type="term" value="F:alpha-1,6-mannosylglycoprotein 2-beta-N-acetylglucosaminyltransferase activity"/>
    <property type="evidence" value="ECO:0007669"/>
    <property type="project" value="InterPro"/>
</dbReference>
<dbReference type="InterPro" id="IPR000571">
    <property type="entry name" value="Znf_CCCH"/>
</dbReference>
<protein>
    <recommendedName>
        <fullName evidence="3">RUN and TBC1 domain-containing protein 3</fullName>
    </recommendedName>
</protein>
<dbReference type="InterPro" id="IPR000195">
    <property type="entry name" value="Rab-GAP-TBC_dom"/>
</dbReference>
<dbReference type="SUPFAM" id="SSF50044">
    <property type="entry name" value="SH3-domain"/>
    <property type="match status" value="1"/>
</dbReference>
<dbReference type="EMBL" id="JYDT01000017">
    <property type="protein sequence ID" value="KRY90904.1"/>
    <property type="molecule type" value="Genomic_DNA"/>
</dbReference>
<feature type="binding site" evidence="5">
    <location>
        <position position="261"/>
    </location>
    <ligand>
        <name>Mn(2+)</name>
        <dbReference type="ChEBI" id="CHEBI:29035"/>
    </ligand>
</feature>
<feature type="region of interest" description="Disordered" evidence="9">
    <location>
        <begin position="1398"/>
        <end position="1420"/>
    </location>
</feature>
<dbReference type="Pfam" id="PF07653">
    <property type="entry name" value="SH3_2"/>
    <property type="match status" value="1"/>
</dbReference>
<dbReference type="Gene3D" id="1.10.472.80">
    <property type="entry name" value="Ypt/Rab-GAP domain of gyp1p, domain 3"/>
    <property type="match status" value="1"/>
</dbReference>
<dbReference type="PANTHER" id="PTHR47219">
    <property type="entry name" value="RAB GTPASE-ACTIVATING PROTEIN 1-LIKE"/>
    <property type="match status" value="1"/>
</dbReference>
<dbReference type="InterPro" id="IPR037213">
    <property type="entry name" value="Run_dom_sf"/>
</dbReference>
<feature type="zinc finger region" description="C3H1-type" evidence="8">
    <location>
        <begin position="1273"/>
        <end position="1295"/>
    </location>
</feature>
<keyword evidence="10" id="KW-1133">Transmembrane helix</keyword>
<dbReference type="InterPro" id="IPR007754">
    <property type="entry name" value="GlcNAc_II"/>
</dbReference>
<feature type="binding site" evidence="4">
    <location>
        <begin position="135"/>
        <end position="139"/>
    </location>
    <ligand>
        <name>substrate</name>
    </ligand>
</feature>
<evidence type="ECO:0000313" key="16">
    <source>
        <dbReference type="Proteomes" id="UP000054995"/>
    </source>
</evidence>
<feature type="compositionally biased region" description="Basic residues" evidence="9">
    <location>
        <begin position="893"/>
        <end position="910"/>
    </location>
</feature>
<evidence type="ECO:0000256" key="1">
    <source>
        <dbReference type="ARBA" id="ARBA00006296"/>
    </source>
</evidence>
<evidence type="ECO:0000256" key="7">
    <source>
        <dbReference type="PROSITE-ProRule" id="PRU00192"/>
    </source>
</evidence>
<evidence type="ECO:0000259" key="14">
    <source>
        <dbReference type="PROSITE" id="PS50826"/>
    </source>
</evidence>
<proteinExistence type="inferred from homology"/>
<evidence type="ECO:0000259" key="11">
    <source>
        <dbReference type="PROSITE" id="PS50002"/>
    </source>
</evidence>
<dbReference type="Gene3D" id="2.30.30.40">
    <property type="entry name" value="SH3 Domains"/>
    <property type="match status" value="1"/>
</dbReference>
<keyword evidence="16" id="KW-1185">Reference proteome</keyword>
<dbReference type="InterPro" id="IPR050302">
    <property type="entry name" value="Rab_GAP_TBC_domain"/>
</dbReference>
<keyword evidence="8" id="KW-0863">Zinc-finger</keyword>
<feature type="domain" description="RUN" evidence="14">
    <location>
        <begin position="1070"/>
        <end position="1235"/>
    </location>
</feature>
<evidence type="ECO:0000256" key="4">
    <source>
        <dbReference type="PIRSR" id="PIRSR607754-1"/>
    </source>
</evidence>
<evidence type="ECO:0000256" key="8">
    <source>
        <dbReference type="PROSITE-ProRule" id="PRU00723"/>
    </source>
</evidence>
<dbReference type="GO" id="GO:0005795">
    <property type="term" value="C:Golgi stack"/>
    <property type="evidence" value="ECO:0007669"/>
    <property type="project" value="InterPro"/>
</dbReference>
<dbReference type="InterPro" id="IPR029044">
    <property type="entry name" value="Nucleotide-diphossugar_trans"/>
</dbReference>
<feature type="region of interest" description="Disordered" evidence="9">
    <location>
        <begin position="1357"/>
        <end position="1376"/>
    </location>
</feature>
<evidence type="ECO:0000256" key="2">
    <source>
        <dbReference type="ARBA" id="ARBA00022443"/>
    </source>
</evidence>
<evidence type="ECO:0000259" key="12">
    <source>
        <dbReference type="PROSITE" id="PS50086"/>
    </source>
</evidence>
<dbReference type="InterPro" id="IPR036028">
    <property type="entry name" value="SH3-like_dom_sf"/>
</dbReference>
<feature type="compositionally biased region" description="Basic and acidic residues" evidence="9">
    <location>
        <begin position="1461"/>
        <end position="1487"/>
    </location>
</feature>
<feature type="region of interest" description="Disordered" evidence="9">
    <location>
        <begin position="1461"/>
        <end position="1504"/>
    </location>
</feature>
<dbReference type="PROSITE" id="PS50826">
    <property type="entry name" value="RUN"/>
    <property type="match status" value="1"/>
</dbReference>
<feature type="domain" description="C3H1-type" evidence="13">
    <location>
        <begin position="1273"/>
        <end position="1295"/>
    </location>
</feature>
<dbReference type="SMART" id="SM00356">
    <property type="entry name" value="ZnF_C3H1"/>
    <property type="match status" value="3"/>
</dbReference>
<dbReference type="UniPathway" id="UPA00378"/>
<feature type="disulfide bond" evidence="6">
    <location>
        <begin position="208"/>
        <end position="213"/>
    </location>
</feature>
<comment type="caution">
    <text evidence="15">The sequence shown here is derived from an EMBL/GenBank/DDBJ whole genome shotgun (WGS) entry which is preliminary data.</text>
</comment>
<dbReference type="GO" id="GO:0009312">
    <property type="term" value="P:oligosaccharide biosynthetic process"/>
    <property type="evidence" value="ECO:0007669"/>
    <property type="project" value="InterPro"/>
</dbReference>
<feature type="disulfide bond" evidence="6">
    <location>
        <begin position="283"/>
        <end position="286"/>
    </location>
</feature>
<dbReference type="GO" id="GO:0005096">
    <property type="term" value="F:GTPase activator activity"/>
    <property type="evidence" value="ECO:0007669"/>
    <property type="project" value="TreeGrafter"/>
</dbReference>
<keyword evidence="5 8" id="KW-0479">Metal-binding</keyword>
<dbReference type="InterPro" id="IPR035969">
    <property type="entry name" value="Rab-GAP_TBC_sf"/>
</dbReference>
<dbReference type="Pfam" id="PF05060">
    <property type="entry name" value="MGAT2"/>
    <property type="match status" value="1"/>
</dbReference>
<evidence type="ECO:0000256" key="6">
    <source>
        <dbReference type="PIRSR" id="PIRSR607754-3"/>
    </source>
</evidence>
<dbReference type="SMART" id="SM00326">
    <property type="entry name" value="SH3"/>
    <property type="match status" value="1"/>
</dbReference>
<feature type="region of interest" description="Disordered" evidence="9">
    <location>
        <begin position="893"/>
        <end position="926"/>
    </location>
</feature>
<feature type="region of interest" description="Disordered" evidence="9">
    <location>
        <begin position="1528"/>
        <end position="1553"/>
    </location>
</feature>
<keyword evidence="2 7" id="KW-0728">SH3 domain</keyword>
<feature type="disulfide bond" evidence="6">
    <location>
        <begin position="340"/>
        <end position="428"/>
    </location>
</feature>
<reference evidence="15 16" key="1">
    <citation type="submission" date="2015-01" db="EMBL/GenBank/DDBJ databases">
        <title>Evolution of Trichinella species and genotypes.</title>
        <authorList>
            <person name="Korhonen P.K."/>
            <person name="Edoardo P."/>
            <person name="Giuseppe L.R."/>
            <person name="Gasser R.B."/>
        </authorList>
    </citation>
    <scope>NUCLEOTIDE SEQUENCE [LARGE SCALE GENOMIC DNA]</scope>
    <source>
        <strain evidence="15">ISS470</strain>
    </source>
</reference>
<accession>A0A0V1FXW7</accession>
<evidence type="ECO:0000256" key="9">
    <source>
        <dbReference type="SAM" id="MobiDB-lite"/>
    </source>
</evidence>
<evidence type="ECO:0000256" key="10">
    <source>
        <dbReference type="SAM" id="Phobius"/>
    </source>
</evidence>
<keyword evidence="8" id="KW-0862">Zinc</keyword>
<feature type="compositionally biased region" description="Polar residues" evidence="9">
    <location>
        <begin position="1530"/>
        <end position="1540"/>
    </location>
</feature>
<dbReference type="FunFam" id="1.10.8.270:FF:000026">
    <property type="entry name" value="TBC (Tre-2/Bub2/Cdc16) domain family"/>
    <property type="match status" value="1"/>
</dbReference>
<dbReference type="Gene3D" id="1.10.10.750">
    <property type="entry name" value="Ypt/Rab-GAP domain of gyp1p, domain 1"/>
    <property type="match status" value="1"/>
</dbReference>
<dbReference type="Pfam" id="PF15663">
    <property type="entry name" value="zf-CCCH_3"/>
    <property type="match status" value="1"/>
</dbReference>
<dbReference type="SMART" id="SM00164">
    <property type="entry name" value="TBC"/>
    <property type="match status" value="1"/>
</dbReference>